<reference evidence="2 3" key="1">
    <citation type="journal article" date="2005" name="PLoS Biol.">
        <title>The genomes of Oryza sativa: a history of duplications.</title>
        <authorList>
            <person name="Yu J."/>
            <person name="Wang J."/>
            <person name="Lin W."/>
            <person name="Li S."/>
            <person name="Li H."/>
            <person name="Zhou J."/>
            <person name="Ni P."/>
            <person name="Dong W."/>
            <person name="Hu S."/>
            <person name="Zeng C."/>
            <person name="Zhang J."/>
            <person name="Zhang Y."/>
            <person name="Li R."/>
            <person name="Xu Z."/>
            <person name="Li S."/>
            <person name="Li X."/>
            <person name="Zheng H."/>
            <person name="Cong L."/>
            <person name="Lin L."/>
            <person name="Yin J."/>
            <person name="Geng J."/>
            <person name="Li G."/>
            <person name="Shi J."/>
            <person name="Liu J."/>
            <person name="Lv H."/>
            <person name="Li J."/>
            <person name="Wang J."/>
            <person name="Deng Y."/>
            <person name="Ran L."/>
            <person name="Shi X."/>
            <person name="Wang X."/>
            <person name="Wu Q."/>
            <person name="Li C."/>
            <person name="Ren X."/>
            <person name="Wang J."/>
            <person name="Wang X."/>
            <person name="Li D."/>
            <person name="Liu D."/>
            <person name="Zhang X."/>
            <person name="Ji Z."/>
            <person name="Zhao W."/>
            <person name="Sun Y."/>
            <person name="Zhang Z."/>
            <person name="Bao J."/>
            <person name="Han Y."/>
            <person name="Dong L."/>
            <person name="Ji J."/>
            <person name="Chen P."/>
            <person name="Wu S."/>
            <person name="Liu J."/>
            <person name="Xiao Y."/>
            <person name="Bu D."/>
            <person name="Tan J."/>
            <person name="Yang L."/>
            <person name="Ye C."/>
            <person name="Zhang J."/>
            <person name="Xu J."/>
            <person name="Zhou Y."/>
            <person name="Yu Y."/>
            <person name="Zhang B."/>
            <person name="Zhuang S."/>
            <person name="Wei H."/>
            <person name="Liu B."/>
            <person name="Lei M."/>
            <person name="Yu H."/>
            <person name="Li Y."/>
            <person name="Xu H."/>
            <person name="Wei S."/>
            <person name="He X."/>
            <person name="Fang L."/>
            <person name="Zhang Z."/>
            <person name="Zhang Y."/>
            <person name="Huang X."/>
            <person name="Su Z."/>
            <person name="Tong W."/>
            <person name="Li J."/>
            <person name="Tong Z."/>
            <person name="Li S."/>
            <person name="Ye J."/>
            <person name="Wang L."/>
            <person name="Fang L."/>
            <person name="Lei T."/>
            <person name="Chen C."/>
            <person name="Chen H."/>
            <person name="Xu Z."/>
            <person name="Li H."/>
            <person name="Huang H."/>
            <person name="Zhang F."/>
            <person name="Xu H."/>
            <person name="Li N."/>
            <person name="Zhao C."/>
            <person name="Li S."/>
            <person name="Dong L."/>
            <person name="Huang Y."/>
            <person name="Li L."/>
            <person name="Xi Y."/>
            <person name="Qi Q."/>
            <person name="Li W."/>
            <person name="Zhang B."/>
            <person name="Hu W."/>
            <person name="Zhang Y."/>
            <person name="Tian X."/>
            <person name="Jiao Y."/>
            <person name="Liang X."/>
            <person name="Jin J."/>
            <person name="Gao L."/>
            <person name="Zheng W."/>
            <person name="Hao B."/>
            <person name="Liu S."/>
            <person name="Wang W."/>
            <person name="Yuan L."/>
            <person name="Cao M."/>
            <person name="McDermott J."/>
            <person name="Samudrala R."/>
            <person name="Wang J."/>
            <person name="Wong G.K."/>
            <person name="Yang H."/>
        </authorList>
    </citation>
    <scope>NUCLEOTIDE SEQUENCE [LARGE SCALE GENOMIC DNA]</scope>
    <source>
        <strain evidence="3">cv. 93-11</strain>
    </source>
</reference>
<protein>
    <submittedName>
        <fullName evidence="2">Uncharacterized protein</fullName>
    </submittedName>
</protein>
<accession>B8AH41</accession>
<feature type="region of interest" description="Disordered" evidence="1">
    <location>
        <begin position="557"/>
        <end position="613"/>
    </location>
</feature>
<dbReference type="Gramene" id="BGIOSGA006551-TA">
    <property type="protein sequence ID" value="BGIOSGA006551-PA"/>
    <property type="gene ID" value="BGIOSGA006551"/>
</dbReference>
<feature type="compositionally biased region" description="Basic and acidic residues" evidence="1">
    <location>
        <begin position="596"/>
        <end position="613"/>
    </location>
</feature>
<dbReference type="GO" id="GO:0008270">
    <property type="term" value="F:zinc ion binding"/>
    <property type="evidence" value="ECO:0007669"/>
    <property type="project" value="InterPro"/>
</dbReference>
<dbReference type="Gene3D" id="4.10.60.10">
    <property type="entry name" value="Zinc finger, CCHC-type"/>
    <property type="match status" value="1"/>
</dbReference>
<evidence type="ECO:0000313" key="2">
    <source>
        <dbReference type="EMBL" id="EEC73085.1"/>
    </source>
</evidence>
<organism evidence="2 3">
    <name type="scientific">Oryza sativa subsp. indica</name>
    <name type="common">Rice</name>
    <dbReference type="NCBI Taxonomy" id="39946"/>
    <lineage>
        <taxon>Eukaryota</taxon>
        <taxon>Viridiplantae</taxon>
        <taxon>Streptophyta</taxon>
        <taxon>Embryophyta</taxon>
        <taxon>Tracheophyta</taxon>
        <taxon>Spermatophyta</taxon>
        <taxon>Magnoliopsida</taxon>
        <taxon>Liliopsida</taxon>
        <taxon>Poales</taxon>
        <taxon>Poaceae</taxon>
        <taxon>BOP clade</taxon>
        <taxon>Oryzoideae</taxon>
        <taxon>Oryzeae</taxon>
        <taxon>Oryzinae</taxon>
        <taxon>Oryza</taxon>
        <taxon>Oryza sativa</taxon>
    </lineage>
</organism>
<feature type="compositionally biased region" description="Polar residues" evidence="1">
    <location>
        <begin position="12"/>
        <end position="25"/>
    </location>
</feature>
<dbReference type="STRING" id="39946.B8AH41"/>
<feature type="region of interest" description="Disordered" evidence="1">
    <location>
        <begin position="1"/>
        <end position="41"/>
    </location>
</feature>
<dbReference type="Proteomes" id="UP000007015">
    <property type="component" value="Chromosome 2"/>
</dbReference>
<dbReference type="InterPro" id="IPR036875">
    <property type="entry name" value="Znf_CCHC_sf"/>
</dbReference>
<evidence type="ECO:0000313" key="3">
    <source>
        <dbReference type="Proteomes" id="UP000007015"/>
    </source>
</evidence>
<dbReference type="HOGENOM" id="CLU_445788_0_0_1"/>
<dbReference type="EMBL" id="CM000127">
    <property type="protein sequence ID" value="EEC73085.1"/>
    <property type="molecule type" value="Genomic_DNA"/>
</dbReference>
<name>B8AH41_ORYSI</name>
<gene>
    <name evidence="2" type="ORF">OsI_07053</name>
</gene>
<evidence type="ECO:0000256" key="1">
    <source>
        <dbReference type="SAM" id="MobiDB-lite"/>
    </source>
</evidence>
<keyword evidence="3" id="KW-1185">Reference proteome</keyword>
<dbReference type="GO" id="GO:0003676">
    <property type="term" value="F:nucleic acid binding"/>
    <property type="evidence" value="ECO:0007669"/>
    <property type="project" value="InterPro"/>
</dbReference>
<dbReference type="PANTHER" id="PTHR33170">
    <property type="entry name" value="DUF4283 DOMAIN-CONTAINING PROTEIN-RELATED"/>
    <property type="match status" value="1"/>
</dbReference>
<dbReference type="AlphaFoldDB" id="B8AH41"/>
<sequence>MAERAIGRRLLSQESSSAARVSPATSAALRDGGKVQGAGSGSLKGHIATKFLAGGVSRCFSEVSGEGPKELIHGGGRLGHLAHPYSRGFGPRLSRQLAHLDRHLKHLWGSNPRELGFRGGWRKEELREVKAAAEEWPRLGIGGGESRWRGTIKGDTRRFEKVVRGVEHHGRQGQEGVRAVHPLPGRAEEKRDEQVSAVATKEGSLVQQIKPMQMQEKTEVGITVSNLKQDEAKAEVAASRPPPQANPRHGMNPNSQRIFCVRCKGVGHLVKDCHVAVFCVNCAKPTHKTEDCLYDKQPRPIAKLVGYGAQGLGCILIQNTRSEPAKEHINPLAMISIISRGGLTVAQLEQGFTQQFKWNWIWKAKEIPNGTFQMRFPNRMRFDELSNFDHFTVKGTNVQVNVKEWTQESEAVGKMHTVWARVTGIPDEMKTYPAPFEVGSNLGLVMEVDMITFRAKGLIRIKFHRDRDLAMKLQDEEMEKQYARILVQEGNVILSKSKGARKGSEMSEIPIVEETRAGDGALSSGGTGTLSCLEVMAETELGPRGEEGERVNLGDSEDFLDSQESEGNFAKQVGVVLTEEGIDSQEEDTRRSKRLRDKEDKKPQDMAMERKEA</sequence>
<dbReference type="SUPFAM" id="SSF57756">
    <property type="entry name" value="Retrovirus zinc finger-like domains"/>
    <property type="match status" value="1"/>
</dbReference>
<dbReference type="PANTHER" id="PTHR33170:SF34">
    <property type="entry name" value="OS05G0102200 PROTEIN"/>
    <property type="match status" value="1"/>
</dbReference>
<proteinExistence type="predicted"/>